<accession>A0A258HL05</accession>
<comment type="cofactor">
    <cofactor evidence="1">
        <name>FAD</name>
        <dbReference type="ChEBI" id="CHEBI:57692"/>
    </cofactor>
</comment>
<dbReference type="Pfam" id="PF02771">
    <property type="entry name" value="Acyl-CoA_dh_N"/>
    <property type="match status" value="1"/>
</dbReference>
<protein>
    <submittedName>
        <fullName evidence="7">Acyl-CoA dehydrogenase</fullName>
    </submittedName>
</protein>
<evidence type="ECO:0000256" key="4">
    <source>
        <dbReference type="ARBA" id="ARBA00023002"/>
    </source>
</evidence>
<proteinExistence type="predicted"/>
<evidence type="ECO:0000259" key="6">
    <source>
        <dbReference type="Pfam" id="PF02771"/>
    </source>
</evidence>
<dbReference type="InterPro" id="IPR037069">
    <property type="entry name" value="AcylCoA_DH/ox_N_sf"/>
</dbReference>
<reference evidence="7 8" key="1">
    <citation type="submission" date="2017-03" db="EMBL/GenBank/DDBJ databases">
        <title>Lifting the veil on microbial sulfur biogeochemistry in mining wastewaters.</title>
        <authorList>
            <person name="Kantor R.S."/>
            <person name="Colenbrander Nelson T."/>
            <person name="Marshall S."/>
            <person name="Bennett D."/>
            <person name="Apte S."/>
            <person name="Camacho D."/>
            <person name="Thomas B.C."/>
            <person name="Warren L.A."/>
            <person name="Banfield J.F."/>
        </authorList>
    </citation>
    <scope>NUCLEOTIDE SEQUENCE [LARGE SCALE GENOMIC DNA]</scope>
    <source>
        <strain evidence="7">32-68-21</strain>
    </source>
</reference>
<name>A0A258HL05_9CAUL</name>
<evidence type="ECO:0000313" key="8">
    <source>
        <dbReference type="Proteomes" id="UP000216147"/>
    </source>
</evidence>
<keyword evidence="4" id="KW-0560">Oxidoreductase</keyword>
<dbReference type="FunFam" id="2.40.110.10:FF:000011">
    <property type="entry name" value="Acyl-CoA dehydrogenase FadE34"/>
    <property type="match status" value="1"/>
</dbReference>
<dbReference type="InterPro" id="IPR052161">
    <property type="entry name" value="Mycobact_Acyl-CoA_DH"/>
</dbReference>
<dbReference type="GO" id="GO:0003995">
    <property type="term" value="F:acyl-CoA dehydrogenase activity"/>
    <property type="evidence" value="ECO:0007669"/>
    <property type="project" value="InterPro"/>
</dbReference>
<dbReference type="InterPro" id="IPR006089">
    <property type="entry name" value="Acyl-CoA_DH_CS"/>
</dbReference>
<dbReference type="InterPro" id="IPR036250">
    <property type="entry name" value="AcylCo_DH-like_C"/>
</dbReference>
<dbReference type="SUPFAM" id="SSF56645">
    <property type="entry name" value="Acyl-CoA dehydrogenase NM domain-like"/>
    <property type="match status" value="1"/>
</dbReference>
<feature type="domain" description="Acyl-CoA dehydrogenase/oxidase N-terminal" evidence="6">
    <location>
        <begin position="19"/>
        <end position="126"/>
    </location>
</feature>
<sequence>MNLLDQFGPPVLPQGLEPLRADVRTFLAHWGPSYPAEKRALSWMGFDADFSRSLGAKGWLGLSIPKQYGGNDASPFERFVVSEELLAAGAPVTAHWIADRQSAPLILRHGTDAQKERYLPAICAGELYFCIGMSEPASGSDLASVRTKADRQPDGSWVLNGRKVWTTNADRCHFMIALVRTDPASERHAGLSQIIVDLTLPGVMIRPIKDLSGHEHFNEVTFDDVRLDADALIGVEGDGWAQATSELAFERSGPERFLSAMTLFRCLVGAVGPTPDARQAMEIGRLAAWLIALRSMSISVTAQLAGGEDPVWAASCVKDLGTGYEQDTVEVSMRLIDSLPPGPRAETTRRVLAIVQSMAPSFSLRGGTREILRGILARGLGVR</sequence>
<dbReference type="AlphaFoldDB" id="A0A258HL05"/>
<dbReference type="GO" id="GO:0005886">
    <property type="term" value="C:plasma membrane"/>
    <property type="evidence" value="ECO:0007669"/>
    <property type="project" value="TreeGrafter"/>
</dbReference>
<dbReference type="InterPro" id="IPR046373">
    <property type="entry name" value="Acyl-CoA_Oxase/DH_mid-dom_sf"/>
</dbReference>
<dbReference type="InterPro" id="IPR009100">
    <property type="entry name" value="AcylCoA_DH/oxidase_NM_dom_sf"/>
</dbReference>
<evidence type="ECO:0000313" key="7">
    <source>
        <dbReference type="EMBL" id="OYX57660.1"/>
    </source>
</evidence>
<dbReference type="PROSITE" id="PS00072">
    <property type="entry name" value="ACYL_COA_DH_1"/>
    <property type="match status" value="1"/>
</dbReference>
<evidence type="ECO:0000256" key="3">
    <source>
        <dbReference type="ARBA" id="ARBA00022827"/>
    </source>
</evidence>
<keyword evidence="3" id="KW-0274">FAD</keyword>
<dbReference type="SUPFAM" id="SSF47203">
    <property type="entry name" value="Acyl-CoA dehydrogenase C-terminal domain-like"/>
    <property type="match status" value="1"/>
</dbReference>
<dbReference type="InterPro" id="IPR013786">
    <property type="entry name" value="AcylCoA_DH/ox_N"/>
</dbReference>
<organism evidence="7 8">
    <name type="scientific">Brevundimonas subvibrioides</name>
    <dbReference type="NCBI Taxonomy" id="74313"/>
    <lineage>
        <taxon>Bacteria</taxon>
        <taxon>Pseudomonadati</taxon>
        <taxon>Pseudomonadota</taxon>
        <taxon>Alphaproteobacteria</taxon>
        <taxon>Caulobacterales</taxon>
        <taxon>Caulobacteraceae</taxon>
        <taxon>Brevundimonas</taxon>
    </lineage>
</organism>
<dbReference type="PANTHER" id="PTHR43292">
    <property type="entry name" value="ACYL-COA DEHYDROGENASE"/>
    <property type="match status" value="1"/>
</dbReference>
<evidence type="ECO:0000256" key="2">
    <source>
        <dbReference type="ARBA" id="ARBA00022630"/>
    </source>
</evidence>
<comment type="caution">
    <text evidence="7">The sequence shown here is derived from an EMBL/GenBank/DDBJ whole genome shotgun (WGS) entry which is preliminary data.</text>
</comment>
<dbReference type="Pfam" id="PF02770">
    <property type="entry name" value="Acyl-CoA_dh_M"/>
    <property type="match status" value="1"/>
</dbReference>
<dbReference type="InterPro" id="IPR006091">
    <property type="entry name" value="Acyl-CoA_Oxase/DH_mid-dom"/>
</dbReference>
<evidence type="ECO:0000256" key="1">
    <source>
        <dbReference type="ARBA" id="ARBA00001974"/>
    </source>
</evidence>
<dbReference type="PANTHER" id="PTHR43292:SF4">
    <property type="entry name" value="ACYL-COA DEHYDROGENASE FADE34"/>
    <property type="match status" value="1"/>
</dbReference>
<dbReference type="EMBL" id="NCEQ01000005">
    <property type="protein sequence ID" value="OYX57660.1"/>
    <property type="molecule type" value="Genomic_DNA"/>
</dbReference>
<dbReference type="Proteomes" id="UP000216147">
    <property type="component" value="Unassembled WGS sequence"/>
</dbReference>
<keyword evidence="2" id="KW-0285">Flavoprotein</keyword>
<feature type="domain" description="Acyl-CoA oxidase/dehydrogenase middle" evidence="5">
    <location>
        <begin position="130"/>
        <end position="225"/>
    </location>
</feature>
<dbReference type="Gene3D" id="2.40.110.10">
    <property type="entry name" value="Butyryl-CoA Dehydrogenase, subunit A, domain 2"/>
    <property type="match status" value="1"/>
</dbReference>
<dbReference type="Gene3D" id="1.10.540.10">
    <property type="entry name" value="Acyl-CoA dehydrogenase/oxidase, N-terminal domain"/>
    <property type="match status" value="1"/>
</dbReference>
<gene>
    <name evidence="7" type="ORF">B7Y86_05885</name>
</gene>
<evidence type="ECO:0000259" key="5">
    <source>
        <dbReference type="Pfam" id="PF02770"/>
    </source>
</evidence>
<dbReference type="GO" id="GO:0050660">
    <property type="term" value="F:flavin adenine dinucleotide binding"/>
    <property type="evidence" value="ECO:0007669"/>
    <property type="project" value="InterPro"/>
</dbReference>